<keyword evidence="4 15" id="KW-0812">Transmembrane</keyword>
<evidence type="ECO:0000256" key="7">
    <source>
        <dbReference type="ARBA" id="ARBA00023043"/>
    </source>
</evidence>
<dbReference type="Pfam" id="PF00520">
    <property type="entry name" value="Ion_trans"/>
    <property type="match status" value="1"/>
</dbReference>
<feature type="repeat" description="ANK" evidence="12">
    <location>
        <begin position="192"/>
        <end position="224"/>
    </location>
</feature>
<evidence type="ECO:0000256" key="3">
    <source>
        <dbReference type="ARBA" id="ARBA00022606"/>
    </source>
</evidence>
<evidence type="ECO:0000256" key="13">
    <source>
        <dbReference type="SAM" id="Coils"/>
    </source>
</evidence>
<feature type="transmembrane region" description="Helical" evidence="15">
    <location>
        <begin position="643"/>
        <end position="663"/>
    </location>
</feature>
<dbReference type="InterPro" id="IPR005821">
    <property type="entry name" value="Ion_trans_dom"/>
</dbReference>
<dbReference type="Gene3D" id="1.25.40.20">
    <property type="entry name" value="Ankyrin repeat-containing domain"/>
    <property type="match status" value="1"/>
</dbReference>
<keyword evidence="7 12" id="KW-0040">ANK repeat</keyword>
<feature type="domain" description="Ion transport" evidence="16">
    <location>
        <begin position="391"/>
        <end position="675"/>
    </location>
</feature>
<evidence type="ECO:0000256" key="10">
    <source>
        <dbReference type="ARBA" id="ARBA00023180"/>
    </source>
</evidence>
<keyword evidence="2" id="KW-0813">Transport</keyword>
<dbReference type="PROSITE" id="PS50088">
    <property type="entry name" value="ANK_REPEAT"/>
    <property type="match status" value="2"/>
</dbReference>
<feature type="region of interest" description="Disordered" evidence="14">
    <location>
        <begin position="1"/>
        <end position="22"/>
    </location>
</feature>
<evidence type="ECO:0000313" key="17">
    <source>
        <dbReference type="Proteomes" id="UP001652625"/>
    </source>
</evidence>
<keyword evidence="13" id="KW-0175">Coiled coil</keyword>
<name>A0ABM4BFY3_HYDVU</name>
<organism evidence="17 18">
    <name type="scientific">Hydra vulgaris</name>
    <name type="common">Hydra</name>
    <name type="synonym">Hydra attenuata</name>
    <dbReference type="NCBI Taxonomy" id="6087"/>
    <lineage>
        <taxon>Eukaryota</taxon>
        <taxon>Metazoa</taxon>
        <taxon>Cnidaria</taxon>
        <taxon>Hydrozoa</taxon>
        <taxon>Hydroidolina</taxon>
        <taxon>Anthoathecata</taxon>
        <taxon>Aplanulata</taxon>
        <taxon>Hydridae</taxon>
        <taxon>Hydra</taxon>
    </lineage>
</organism>
<evidence type="ECO:0000256" key="8">
    <source>
        <dbReference type="ARBA" id="ARBA00023065"/>
    </source>
</evidence>
<keyword evidence="11" id="KW-0407">Ion channel</keyword>
<keyword evidence="8" id="KW-0406">Ion transport</keyword>
<dbReference type="PANTHER" id="PTHR47143">
    <property type="entry name" value="TRANSIENT RECEPTOR POTENTIAL CATION CHANNEL PROTEIN PAINLESS"/>
    <property type="match status" value="1"/>
</dbReference>
<dbReference type="Pfam" id="PF12796">
    <property type="entry name" value="Ank_2"/>
    <property type="match status" value="1"/>
</dbReference>
<evidence type="ECO:0000256" key="5">
    <source>
        <dbReference type="ARBA" id="ARBA00022737"/>
    </source>
</evidence>
<accession>A0ABM4BFY3</accession>
<comment type="subcellular location">
    <subcellularLocation>
        <location evidence="1">Membrane</location>
        <topology evidence="1">Multi-pass membrane protein</topology>
    </subcellularLocation>
</comment>
<evidence type="ECO:0000256" key="12">
    <source>
        <dbReference type="PROSITE-ProRule" id="PRU00023"/>
    </source>
</evidence>
<protein>
    <submittedName>
        <fullName evidence="18">Uncharacterized protein LOC100200850 isoform X2</fullName>
    </submittedName>
</protein>
<gene>
    <name evidence="18" type="primary">LOC100200850</name>
</gene>
<evidence type="ECO:0000259" key="16">
    <source>
        <dbReference type="Pfam" id="PF00520"/>
    </source>
</evidence>
<feature type="transmembrane region" description="Helical" evidence="15">
    <location>
        <begin position="384"/>
        <end position="402"/>
    </location>
</feature>
<keyword evidence="3" id="KW-0716">Sensory transduction</keyword>
<dbReference type="SMART" id="SM00248">
    <property type="entry name" value="ANK"/>
    <property type="match status" value="3"/>
</dbReference>
<dbReference type="PROSITE" id="PS50297">
    <property type="entry name" value="ANK_REP_REGION"/>
    <property type="match status" value="2"/>
</dbReference>
<dbReference type="RefSeq" id="XP_065647893.1">
    <property type="nucleotide sequence ID" value="XM_065791821.1"/>
</dbReference>
<dbReference type="InterPro" id="IPR036770">
    <property type="entry name" value="Ankyrin_rpt-contain_sf"/>
</dbReference>
<dbReference type="GeneID" id="100200850"/>
<feature type="transmembrane region" description="Helical" evidence="15">
    <location>
        <begin position="530"/>
        <end position="551"/>
    </location>
</feature>
<keyword evidence="5" id="KW-0677">Repeat</keyword>
<evidence type="ECO:0000256" key="4">
    <source>
        <dbReference type="ARBA" id="ARBA00022692"/>
    </source>
</evidence>
<feature type="transmembrane region" description="Helical" evidence="15">
    <location>
        <begin position="501"/>
        <end position="524"/>
    </location>
</feature>
<evidence type="ECO:0000256" key="6">
    <source>
        <dbReference type="ARBA" id="ARBA00022989"/>
    </source>
</evidence>
<sequence length="809" mass="93751">MYFNNPAFEKLEESKKDDTEDSFKKEALELEQKLDKLNLNKSINDELHYNPYREKTLKETTVKRTSPTNNVETKGPKLVKIATLQEYEEINTNTNAASNFPLEELKQYAVEFNSKEEADFALIIYFKNLSFKEDEDAYFDYKFVDHVLKQADVNALDKYGQSLMHEVAREWNTDVGVYLKSKGANIDTPDNWGRTPLFVAASSNHCKMVEWLIRNGANIFHKTNKGEGQMPIHFAAKSGSIEAFDMLVKHGANPLEKDERSRCPFYLAAERGLENMCLHFLDLELPVASYCTTGTAVIDLIVERLPSFVGRQALDQFLAKDGLVEYYYISCLGKRRWRLLSADRGLKFNPPTFLEILIGQQDLSLITHPVTLKLLEVKGKFSNFYVYLNIFLYLLFTIMWTFTATLQLPRNNMVRNENLGKFNAVIVVAVLSYLMTFFFMYKLYMEYSISLKLNEKYKQAKLFELQLDIQFCHPAWPVEGTLLKSNLDTLKLRSSKFFTSGWNLIEAFCLLMSTVQMIFTVYWYCSPTKTFILNMRMYFSSVFILVTWLRLNRALRSLQFLGPFIDMLGEMAIAAARFCFLYTEFYIPFAVMFWVIFGRNDVNNGDNEYGKFNDLLYQLFLLLFVGGYDFNTLASVNQLYARLAISTHFVLVSIISLNLYIGLLGEAFGRVTDRAAAKVSLTSAVEYATYDWLVPHLEEKFEIYINKFCAPMRVKKNRNPKATSSQTVLLEASRKMLEMLKTLERIEDDSKTSNKKLEFFNQQVEKSKKYLGKKNAINNKIREVEDFHSLPLTKAHKKTRDLMKQFINS</sequence>
<dbReference type="InterPro" id="IPR052076">
    <property type="entry name" value="TRP_cation_channel"/>
</dbReference>
<keyword evidence="9 15" id="KW-0472">Membrane</keyword>
<evidence type="ECO:0000256" key="2">
    <source>
        <dbReference type="ARBA" id="ARBA00022448"/>
    </source>
</evidence>
<reference evidence="18" key="2">
    <citation type="submission" date="2025-08" db="UniProtKB">
        <authorList>
            <consortium name="RefSeq"/>
        </authorList>
    </citation>
    <scope>IDENTIFICATION</scope>
</reference>
<evidence type="ECO:0000256" key="9">
    <source>
        <dbReference type="ARBA" id="ARBA00023136"/>
    </source>
</evidence>
<evidence type="ECO:0000256" key="15">
    <source>
        <dbReference type="SAM" id="Phobius"/>
    </source>
</evidence>
<feature type="transmembrane region" description="Helical" evidence="15">
    <location>
        <begin position="422"/>
        <end position="444"/>
    </location>
</feature>
<evidence type="ECO:0000256" key="1">
    <source>
        <dbReference type="ARBA" id="ARBA00004141"/>
    </source>
</evidence>
<dbReference type="InterPro" id="IPR002110">
    <property type="entry name" value="Ankyrin_rpt"/>
</dbReference>
<feature type="coiled-coil region" evidence="13">
    <location>
        <begin position="729"/>
        <end position="763"/>
    </location>
</feature>
<feature type="transmembrane region" description="Helical" evidence="15">
    <location>
        <begin position="616"/>
        <end position="636"/>
    </location>
</feature>
<dbReference type="Pfam" id="PF00023">
    <property type="entry name" value="Ank"/>
    <property type="match status" value="1"/>
</dbReference>
<evidence type="ECO:0000313" key="18">
    <source>
        <dbReference type="RefSeq" id="XP_065647893.1"/>
    </source>
</evidence>
<proteinExistence type="predicted"/>
<keyword evidence="10" id="KW-0325">Glycoprotein</keyword>
<dbReference type="Proteomes" id="UP001652625">
    <property type="component" value="Chromosome 02"/>
</dbReference>
<dbReference type="PANTHER" id="PTHR47143:SF1">
    <property type="entry name" value="ION_TRANS DOMAIN-CONTAINING PROTEIN"/>
    <property type="match status" value="1"/>
</dbReference>
<evidence type="ECO:0000256" key="14">
    <source>
        <dbReference type="SAM" id="MobiDB-lite"/>
    </source>
</evidence>
<feature type="repeat" description="ANK" evidence="12">
    <location>
        <begin position="227"/>
        <end position="259"/>
    </location>
</feature>
<evidence type="ECO:0000256" key="11">
    <source>
        <dbReference type="ARBA" id="ARBA00023303"/>
    </source>
</evidence>
<feature type="compositionally biased region" description="Basic and acidic residues" evidence="14">
    <location>
        <begin position="9"/>
        <end position="22"/>
    </location>
</feature>
<keyword evidence="17" id="KW-1185">Reference proteome</keyword>
<reference evidence="17" key="1">
    <citation type="submission" date="2025-05" db="UniProtKB">
        <authorList>
            <consortium name="RefSeq"/>
        </authorList>
    </citation>
    <scope>NUCLEOTIDE SEQUENCE [LARGE SCALE GENOMIC DNA]</scope>
</reference>
<feature type="transmembrane region" description="Helical" evidence="15">
    <location>
        <begin position="572"/>
        <end position="596"/>
    </location>
</feature>
<dbReference type="SUPFAM" id="SSF48403">
    <property type="entry name" value="Ankyrin repeat"/>
    <property type="match status" value="1"/>
</dbReference>
<keyword evidence="6 15" id="KW-1133">Transmembrane helix</keyword>